<keyword evidence="2" id="KW-1185">Reference proteome</keyword>
<dbReference type="Proteomes" id="UP001285908">
    <property type="component" value="Unassembled WGS sequence"/>
</dbReference>
<dbReference type="GeneID" id="87875039"/>
<proteinExistence type="predicted"/>
<sequence length="83" mass="9620">MTGMTTAQCAIHLERFMSSINKDGLKSHVEQLLHSPVRLSDRFPAGQHWCCFEFSTSDERRSVIARVRLPKHPGWRQKTDHCQ</sequence>
<organism evidence="1 2">
    <name type="scientific">Neurospora hispaniola</name>
    <dbReference type="NCBI Taxonomy" id="588809"/>
    <lineage>
        <taxon>Eukaryota</taxon>
        <taxon>Fungi</taxon>
        <taxon>Dikarya</taxon>
        <taxon>Ascomycota</taxon>
        <taxon>Pezizomycotina</taxon>
        <taxon>Sordariomycetes</taxon>
        <taxon>Sordariomycetidae</taxon>
        <taxon>Sordariales</taxon>
        <taxon>Sordariaceae</taxon>
        <taxon>Neurospora</taxon>
    </lineage>
</organism>
<reference evidence="1 2" key="1">
    <citation type="journal article" date="2023" name="Mol. Phylogenet. Evol.">
        <title>Genome-scale phylogeny and comparative genomics of the fungal order Sordariales.</title>
        <authorList>
            <person name="Hensen N."/>
            <person name="Bonometti L."/>
            <person name="Westerberg I."/>
            <person name="Brannstrom I.O."/>
            <person name="Guillou S."/>
            <person name="Cros-Aarteil S."/>
            <person name="Calhoun S."/>
            <person name="Haridas S."/>
            <person name="Kuo A."/>
            <person name="Mondo S."/>
            <person name="Pangilinan J."/>
            <person name="Riley R."/>
            <person name="LaButti K."/>
            <person name="Andreopoulos B."/>
            <person name="Lipzen A."/>
            <person name="Chen C."/>
            <person name="Yan M."/>
            <person name="Daum C."/>
            <person name="Ng V."/>
            <person name="Clum A."/>
            <person name="Steindorff A."/>
            <person name="Ohm R.A."/>
            <person name="Martin F."/>
            <person name="Silar P."/>
            <person name="Natvig D.O."/>
            <person name="Lalanne C."/>
            <person name="Gautier V."/>
            <person name="Ament-Velasquez S.L."/>
            <person name="Kruys A."/>
            <person name="Hutchinson M.I."/>
            <person name="Powell A.J."/>
            <person name="Barry K."/>
            <person name="Miller A.N."/>
            <person name="Grigoriev I.V."/>
            <person name="Debuchy R."/>
            <person name="Gladieux P."/>
            <person name="Hiltunen Thoren M."/>
            <person name="Johannesson H."/>
        </authorList>
    </citation>
    <scope>NUCLEOTIDE SEQUENCE [LARGE SCALE GENOMIC DNA]</scope>
    <source>
        <strain evidence="1 2">FGSC 10403</strain>
    </source>
</reference>
<dbReference type="AlphaFoldDB" id="A0AAJ0I716"/>
<evidence type="ECO:0000313" key="2">
    <source>
        <dbReference type="Proteomes" id="UP001285908"/>
    </source>
</evidence>
<protein>
    <submittedName>
        <fullName evidence="1">Uncharacterized protein</fullName>
    </submittedName>
</protein>
<accession>A0AAJ0I716</accession>
<dbReference type="EMBL" id="JAULSX010000005">
    <property type="protein sequence ID" value="KAK3491271.1"/>
    <property type="molecule type" value="Genomic_DNA"/>
</dbReference>
<evidence type="ECO:0000313" key="1">
    <source>
        <dbReference type="EMBL" id="KAK3491271.1"/>
    </source>
</evidence>
<gene>
    <name evidence="1" type="ORF">B0T23DRAFT_383536</name>
</gene>
<comment type="caution">
    <text evidence="1">The sequence shown here is derived from an EMBL/GenBank/DDBJ whole genome shotgun (WGS) entry which is preliminary data.</text>
</comment>
<name>A0AAJ0I716_9PEZI</name>
<dbReference type="RefSeq" id="XP_062692454.1">
    <property type="nucleotide sequence ID" value="XM_062837417.1"/>
</dbReference>